<dbReference type="InterPro" id="IPR035911">
    <property type="entry name" value="MurE/MurF_N"/>
</dbReference>
<evidence type="ECO:0000256" key="2">
    <source>
        <dbReference type="ARBA" id="ARBA00022598"/>
    </source>
</evidence>
<name>A0A450S587_9GAMM</name>
<dbReference type="Gene3D" id="3.40.1190.10">
    <property type="entry name" value="Mur-like, catalytic domain"/>
    <property type="match status" value="1"/>
</dbReference>
<comment type="similarity">
    <text evidence="10">Belongs to the MurCDEF family. MurF subfamily.</text>
</comment>
<dbReference type="NCBIfam" id="TIGR01143">
    <property type="entry name" value="murF"/>
    <property type="match status" value="1"/>
</dbReference>
<dbReference type="Gene3D" id="3.40.1390.10">
    <property type="entry name" value="MurE/MurF, N-terminal domain"/>
    <property type="match status" value="1"/>
</dbReference>
<dbReference type="InterPro" id="IPR004101">
    <property type="entry name" value="Mur_ligase_C"/>
</dbReference>
<evidence type="ECO:0000256" key="5">
    <source>
        <dbReference type="ARBA" id="ARBA00022840"/>
    </source>
</evidence>
<evidence type="ECO:0000256" key="11">
    <source>
        <dbReference type="RuleBase" id="RU004136"/>
    </source>
</evidence>
<keyword evidence="8 10" id="KW-0131">Cell cycle</keyword>
<evidence type="ECO:0000256" key="10">
    <source>
        <dbReference type="HAMAP-Rule" id="MF_02019"/>
    </source>
</evidence>
<dbReference type="Gene3D" id="3.90.190.20">
    <property type="entry name" value="Mur ligase, C-terminal domain"/>
    <property type="match status" value="1"/>
</dbReference>
<comment type="catalytic activity">
    <reaction evidence="10 11">
        <text>D-alanyl-D-alanine + UDP-N-acetyl-alpha-D-muramoyl-L-alanyl-gamma-D-glutamyl-meso-2,6-diaminopimelate + ATP = UDP-N-acetyl-alpha-D-muramoyl-L-alanyl-gamma-D-glutamyl-meso-2,6-diaminopimeloyl-D-alanyl-D-alanine + ADP + phosphate + H(+)</text>
        <dbReference type="Rhea" id="RHEA:28374"/>
        <dbReference type="ChEBI" id="CHEBI:15378"/>
        <dbReference type="ChEBI" id="CHEBI:30616"/>
        <dbReference type="ChEBI" id="CHEBI:43474"/>
        <dbReference type="ChEBI" id="CHEBI:57822"/>
        <dbReference type="ChEBI" id="CHEBI:61386"/>
        <dbReference type="ChEBI" id="CHEBI:83905"/>
        <dbReference type="ChEBI" id="CHEBI:456216"/>
        <dbReference type="EC" id="6.3.2.10"/>
    </reaction>
</comment>
<evidence type="ECO:0000256" key="4">
    <source>
        <dbReference type="ARBA" id="ARBA00022741"/>
    </source>
</evidence>
<evidence type="ECO:0000256" key="6">
    <source>
        <dbReference type="ARBA" id="ARBA00022960"/>
    </source>
</evidence>
<accession>A0A450S587</accession>
<dbReference type="InterPro" id="IPR051046">
    <property type="entry name" value="MurCDEF_CellWall_CoF430Synth"/>
</dbReference>
<dbReference type="Pfam" id="PF01225">
    <property type="entry name" value="Mur_ligase"/>
    <property type="match status" value="1"/>
</dbReference>
<dbReference type="EMBL" id="CAADEX010000015">
    <property type="protein sequence ID" value="VFJ47056.1"/>
    <property type="molecule type" value="Genomic_DNA"/>
</dbReference>
<evidence type="ECO:0000313" key="15">
    <source>
        <dbReference type="EMBL" id="VFJ47056.1"/>
    </source>
</evidence>
<dbReference type="GO" id="GO:0005737">
    <property type="term" value="C:cytoplasm"/>
    <property type="evidence" value="ECO:0007669"/>
    <property type="project" value="UniProtKB-SubCell"/>
</dbReference>
<evidence type="ECO:0000256" key="8">
    <source>
        <dbReference type="ARBA" id="ARBA00023306"/>
    </source>
</evidence>
<proteinExistence type="inferred from homology"/>
<comment type="function">
    <text evidence="10 11">Involved in cell wall formation. Catalyzes the final step in the synthesis of UDP-N-acetylmuramoyl-pentapeptide, the precursor of murein.</text>
</comment>
<organism evidence="15">
    <name type="scientific">Candidatus Kentrum sp. DK</name>
    <dbReference type="NCBI Taxonomy" id="2126562"/>
    <lineage>
        <taxon>Bacteria</taxon>
        <taxon>Pseudomonadati</taxon>
        <taxon>Pseudomonadota</taxon>
        <taxon>Gammaproteobacteria</taxon>
        <taxon>Candidatus Kentrum</taxon>
    </lineage>
</organism>
<dbReference type="UniPathway" id="UPA00219"/>
<keyword evidence="6 10" id="KW-0133">Cell shape</keyword>
<keyword evidence="5 10" id="KW-0067">ATP-binding</keyword>
<dbReference type="SUPFAM" id="SSF53623">
    <property type="entry name" value="MurD-like peptide ligases, catalytic domain"/>
    <property type="match status" value="1"/>
</dbReference>
<dbReference type="InterPro" id="IPR036565">
    <property type="entry name" value="Mur-like_cat_sf"/>
</dbReference>
<dbReference type="GO" id="GO:0051301">
    <property type="term" value="P:cell division"/>
    <property type="evidence" value="ECO:0007669"/>
    <property type="project" value="UniProtKB-KW"/>
</dbReference>
<dbReference type="GO" id="GO:0071555">
    <property type="term" value="P:cell wall organization"/>
    <property type="evidence" value="ECO:0007669"/>
    <property type="project" value="UniProtKB-KW"/>
</dbReference>
<feature type="domain" description="Mur ligase C-terminal" evidence="13">
    <location>
        <begin position="314"/>
        <end position="438"/>
    </location>
</feature>
<reference evidence="15" key="1">
    <citation type="submission" date="2019-02" db="EMBL/GenBank/DDBJ databases">
        <authorList>
            <person name="Gruber-Vodicka R. H."/>
            <person name="Seah K. B. B."/>
        </authorList>
    </citation>
    <scope>NUCLEOTIDE SEQUENCE</scope>
    <source>
        <strain evidence="15">BECK_DK47</strain>
    </source>
</reference>
<keyword evidence="2 10" id="KW-0436">Ligase</keyword>
<keyword evidence="4 10" id="KW-0547">Nucleotide-binding</keyword>
<dbReference type="InterPro" id="IPR013221">
    <property type="entry name" value="Mur_ligase_cen"/>
</dbReference>
<dbReference type="PANTHER" id="PTHR43024:SF1">
    <property type="entry name" value="UDP-N-ACETYLMURAMOYL-TRIPEPTIDE--D-ALANYL-D-ALANINE LIGASE"/>
    <property type="match status" value="1"/>
</dbReference>
<dbReference type="HAMAP" id="MF_02019">
    <property type="entry name" value="MurF"/>
    <property type="match status" value="1"/>
</dbReference>
<dbReference type="InterPro" id="IPR036615">
    <property type="entry name" value="Mur_ligase_C_dom_sf"/>
</dbReference>
<dbReference type="InterPro" id="IPR005863">
    <property type="entry name" value="UDP-N-AcMur_synth"/>
</dbReference>
<dbReference type="GO" id="GO:0047480">
    <property type="term" value="F:UDP-N-acetylmuramoyl-tripeptide-D-alanyl-D-alanine ligase activity"/>
    <property type="evidence" value="ECO:0007669"/>
    <property type="project" value="UniProtKB-UniRule"/>
</dbReference>
<dbReference type="SUPFAM" id="SSF63418">
    <property type="entry name" value="MurE/MurF N-terminal domain"/>
    <property type="match status" value="1"/>
</dbReference>
<evidence type="ECO:0000256" key="7">
    <source>
        <dbReference type="ARBA" id="ARBA00022984"/>
    </source>
</evidence>
<evidence type="ECO:0000259" key="13">
    <source>
        <dbReference type="Pfam" id="PF02875"/>
    </source>
</evidence>
<evidence type="ECO:0000256" key="9">
    <source>
        <dbReference type="ARBA" id="ARBA00023316"/>
    </source>
</evidence>
<dbReference type="GO" id="GO:0005524">
    <property type="term" value="F:ATP binding"/>
    <property type="evidence" value="ECO:0007669"/>
    <property type="project" value="UniProtKB-UniRule"/>
</dbReference>
<dbReference type="Pfam" id="PF08245">
    <property type="entry name" value="Mur_ligase_M"/>
    <property type="match status" value="1"/>
</dbReference>
<dbReference type="GO" id="GO:0008766">
    <property type="term" value="F:UDP-N-acetylmuramoylalanyl-D-glutamyl-2,6-diaminopimelate-D-alanyl-D-alanine ligase activity"/>
    <property type="evidence" value="ECO:0007669"/>
    <property type="project" value="RHEA"/>
</dbReference>
<evidence type="ECO:0000259" key="12">
    <source>
        <dbReference type="Pfam" id="PF01225"/>
    </source>
</evidence>
<dbReference type="GO" id="GO:0008360">
    <property type="term" value="P:regulation of cell shape"/>
    <property type="evidence" value="ECO:0007669"/>
    <property type="project" value="UniProtKB-KW"/>
</dbReference>
<keyword evidence="3 10" id="KW-0132">Cell division</keyword>
<gene>
    <name evidence="10" type="primary">murF</name>
    <name evidence="15" type="ORF">BECKDK2373B_GA0170837_101540</name>
</gene>
<feature type="domain" description="Mur ligase central" evidence="14">
    <location>
        <begin position="106"/>
        <end position="292"/>
    </location>
</feature>
<dbReference type="PANTHER" id="PTHR43024">
    <property type="entry name" value="UDP-N-ACETYLMURAMOYL-TRIPEPTIDE--D-ALANYL-D-ALANINE LIGASE"/>
    <property type="match status" value="1"/>
</dbReference>
<evidence type="ECO:0000256" key="3">
    <source>
        <dbReference type="ARBA" id="ARBA00022618"/>
    </source>
</evidence>
<keyword evidence="9 10" id="KW-0961">Cell wall biogenesis/degradation</keyword>
<feature type="domain" description="Mur ligase N-terminal catalytic" evidence="12">
    <location>
        <begin position="25"/>
        <end position="92"/>
    </location>
</feature>
<dbReference type="InterPro" id="IPR000713">
    <property type="entry name" value="Mur_ligase_N"/>
</dbReference>
<dbReference type="Pfam" id="PF02875">
    <property type="entry name" value="Mur_ligase_C"/>
    <property type="match status" value="1"/>
</dbReference>
<keyword evidence="1 10" id="KW-0963">Cytoplasm</keyword>
<evidence type="ECO:0000259" key="14">
    <source>
        <dbReference type="Pfam" id="PF08245"/>
    </source>
</evidence>
<evidence type="ECO:0000256" key="1">
    <source>
        <dbReference type="ARBA" id="ARBA00022490"/>
    </source>
</evidence>
<dbReference type="AlphaFoldDB" id="A0A450S587"/>
<dbReference type="GO" id="GO:0009252">
    <property type="term" value="P:peptidoglycan biosynthetic process"/>
    <property type="evidence" value="ECO:0007669"/>
    <property type="project" value="UniProtKB-UniRule"/>
</dbReference>
<protein>
    <recommendedName>
        <fullName evidence="10 11">UDP-N-acetylmuramoyl-tripeptide--D-alanyl-D-alanine ligase</fullName>
        <ecNumber evidence="10 11">6.3.2.10</ecNumber>
    </recommendedName>
    <alternativeName>
        <fullName evidence="10">D-alanyl-D-alanine-adding enzyme</fullName>
    </alternativeName>
</protein>
<feature type="binding site" evidence="10">
    <location>
        <begin position="108"/>
        <end position="114"/>
    </location>
    <ligand>
        <name>ATP</name>
        <dbReference type="ChEBI" id="CHEBI:30616"/>
    </ligand>
</feature>
<sequence>MIRMRVSEAAGLLDADYTGQDGVFEGCGIDSRTLPAGAIFVALPGQHGDGHDFVGLAAAGGAAAAMVERKGDYGSLPVIAVRDCRHALGRLAGIWRGRFDGPLIAVTGSNGKTTVKELLATILGGQGPVHATRGNLNNELGVPLTLLGLAPAHRWAVVEMGANHPHEIAGLTRISRPTVGVITRCAPAHLEGFGTIEGVARAKGELFENLDSSGAAIINADDPYADLWRELAGNRRKITFGLESPADVSADYRLAPDRIELTLKTPIGRERAQLRLPGRHNVHNALAATAAAIAVGCPLEAIGAGLSAADSIRGRLQLKYAPNGARIIDDTYNANPDSLAAALSVLAQYKNSRWLVLGDMAELGEQGPQLHRQAGALARELGITRLFATGNLCRHAVESFGSGGHHREEPGELLATVRAELAGETNAEEVTILVKGSRSLRMERIVEGLLADR</sequence>
<comment type="pathway">
    <text evidence="10 11">Cell wall biogenesis; peptidoglycan biosynthesis.</text>
</comment>
<comment type="subcellular location">
    <subcellularLocation>
        <location evidence="10 11">Cytoplasm</location>
    </subcellularLocation>
</comment>
<keyword evidence="7 10" id="KW-0573">Peptidoglycan synthesis</keyword>
<dbReference type="SUPFAM" id="SSF53244">
    <property type="entry name" value="MurD-like peptide ligases, peptide-binding domain"/>
    <property type="match status" value="1"/>
</dbReference>
<dbReference type="EC" id="6.3.2.10" evidence="10 11"/>